<dbReference type="InterPro" id="IPR050570">
    <property type="entry name" value="Cell_wall_metabolism_enzyme"/>
</dbReference>
<dbReference type="CDD" id="cd12797">
    <property type="entry name" value="M23_peptidase"/>
    <property type="match status" value="1"/>
</dbReference>
<keyword evidence="2" id="KW-0472">Membrane</keyword>
<dbReference type="RefSeq" id="WP_271713860.1">
    <property type="nucleotide sequence ID" value="NZ_AP024169.1"/>
</dbReference>
<feature type="transmembrane region" description="Helical" evidence="2">
    <location>
        <begin position="15"/>
        <end position="36"/>
    </location>
</feature>
<sequence length="289" mass="31169">MKKQKVSEFLKNKSFYLVLLTGLTAILVIAIVFVNIRSTDSGNGLVDLNERPNVASKDNTNKTVASNEKSKQQNSSTSNRQGNTKANSDYSLLENDIVSAPTKENSTKKETAKAETTKANQAKAAKAAKSTKEEKNNAAEAMSSAVSKLSFKEEEGLAWPIKGDIVLNYSMDHGVYFQTLGEYKCNPAILIGAKVGAKVESAADGIVTAIENNDETGVTITMDIGSDFTLQYGQLANVTVKVGDSVKTGDTLGAIAEPTKYYVVEGSNLYFKVINGKEPYNPMQLLNKD</sequence>
<dbReference type="InterPro" id="IPR016047">
    <property type="entry name" value="M23ase_b-sheet_dom"/>
</dbReference>
<dbReference type="Pfam" id="PF01551">
    <property type="entry name" value="Peptidase_M23"/>
    <property type="match status" value="1"/>
</dbReference>
<feature type="compositionally biased region" description="Basic and acidic residues" evidence="1">
    <location>
        <begin position="105"/>
        <end position="116"/>
    </location>
</feature>
<dbReference type="PANTHER" id="PTHR21666">
    <property type="entry name" value="PEPTIDASE-RELATED"/>
    <property type="match status" value="1"/>
</dbReference>
<dbReference type="InterPro" id="IPR011055">
    <property type="entry name" value="Dup_hybrid_motif"/>
</dbReference>
<keyword evidence="2" id="KW-0812">Transmembrane</keyword>
<dbReference type="SUPFAM" id="SSF51261">
    <property type="entry name" value="Duplicated hybrid motif"/>
    <property type="match status" value="1"/>
</dbReference>
<dbReference type="GO" id="GO:0004222">
    <property type="term" value="F:metalloendopeptidase activity"/>
    <property type="evidence" value="ECO:0007669"/>
    <property type="project" value="TreeGrafter"/>
</dbReference>
<evidence type="ECO:0000259" key="3">
    <source>
        <dbReference type="Pfam" id="PF01551"/>
    </source>
</evidence>
<feature type="region of interest" description="Disordered" evidence="1">
    <location>
        <begin position="42"/>
        <end position="139"/>
    </location>
</feature>
<gene>
    <name evidence="4" type="ORF">bsdtb5_41480</name>
</gene>
<protein>
    <recommendedName>
        <fullName evidence="3">M23ase beta-sheet core domain-containing protein</fullName>
    </recommendedName>
</protein>
<feature type="compositionally biased region" description="Low complexity" evidence="1">
    <location>
        <begin position="117"/>
        <end position="128"/>
    </location>
</feature>
<keyword evidence="2" id="KW-1133">Transmembrane helix</keyword>
<organism evidence="4 5">
    <name type="scientific">Anaeromicropila herbilytica</name>
    <dbReference type="NCBI Taxonomy" id="2785025"/>
    <lineage>
        <taxon>Bacteria</taxon>
        <taxon>Bacillati</taxon>
        <taxon>Bacillota</taxon>
        <taxon>Clostridia</taxon>
        <taxon>Lachnospirales</taxon>
        <taxon>Lachnospiraceae</taxon>
        <taxon>Anaeromicropila</taxon>
    </lineage>
</organism>
<feature type="domain" description="M23ase beta-sheet core" evidence="3">
    <location>
        <begin position="188"/>
        <end position="282"/>
    </location>
</feature>
<dbReference type="Gene3D" id="2.70.70.10">
    <property type="entry name" value="Glucose Permease (Domain IIA)"/>
    <property type="match status" value="1"/>
</dbReference>
<evidence type="ECO:0000256" key="1">
    <source>
        <dbReference type="SAM" id="MobiDB-lite"/>
    </source>
</evidence>
<dbReference type="Proteomes" id="UP000595897">
    <property type="component" value="Chromosome"/>
</dbReference>
<dbReference type="PANTHER" id="PTHR21666:SF270">
    <property type="entry name" value="MUREIN HYDROLASE ACTIVATOR ENVC"/>
    <property type="match status" value="1"/>
</dbReference>
<dbReference type="KEGG" id="ahb:bsdtb5_41480"/>
<dbReference type="AlphaFoldDB" id="A0A7R7IEM1"/>
<reference evidence="4 5" key="1">
    <citation type="submission" date="2020-11" db="EMBL/GenBank/DDBJ databases">
        <title>Draft genome sequencing of a Lachnospiraceae strain isolated from anoxic soil subjected to BSD treatment.</title>
        <authorList>
            <person name="Uek A."/>
            <person name="Tonouchi A."/>
        </authorList>
    </citation>
    <scope>NUCLEOTIDE SEQUENCE [LARGE SCALE GENOMIC DNA]</scope>
    <source>
        <strain evidence="4 5">TB5</strain>
    </source>
</reference>
<name>A0A7R7IEM1_9FIRM</name>
<evidence type="ECO:0000256" key="2">
    <source>
        <dbReference type="SAM" id="Phobius"/>
    </source>
</evidence>
<evidence type="ECO:0000313" key="4">
    <source>
        <dbReference type="EMBL" id="BCN32853.1"/>
    </source>
</evidence>
<evidence type="ECO:0000313" key="5">
    <source>
        <dbReference type="Proteomes" id="UP000595897"/>
    </source>
</evidence>
<feature type="compositionally biased region" description="Polar residues" evidence="1">
    <location>
        <begin position="56"/>
        <end position="90"/>
    </location>
</feature>
<dbReference type="EMBL" id="AP024169">
    <property type="protein sequence ID" value="BCN32853.1"/>
    <property type="molecule type" value="Genomic_DNA"/>
</dbReference>
<keyword evidence="5" id="KW-1185">Reference proteome</keyword>
<proteinExistence type="predicted"/>
<accession>A0A7R7IEM1</accession>